<keyword evidence="2" id="KW-0732">Signal</keyword>
<dbReference type="InterPro" id="IPR009003">
    <property type="entry name" value="Peptidase_S1_PA"/>
</dbReference>
<accession>A0A9J7FHX7</accession>
<dbReference type="GO" id="GO:0004252">
    <property type="term" value="F:serine-type endopeptidase activity"/>
    <property type="evidence" value="ECO:0007669"/>
    <property type="project" value="InterPro"/>
</dbReference>
<dbReference type="SMART" id="SM00020">
    <property type="entry name" value="Tryp_SPc"/>
    <property type="match status" value="1"/>
</dbReference>
<organism evidence="9 10">
    <name type="scientific">Cricetulus griseus</name>
    <name type="common">Chinese hamster</name>
    <name type="synonym">Cricetulus barabensis griseus</name>
    <dbReference type="NCBI Taxonomy" id="10029"/>
    <lineage>
        <taxon>Eukaryota</taxon>
        <taxon>Metazoa</taxon>
        <taxon>Chordata</taxon>
        <taxon>Craniata</taxon>
        <taxon>Vertebrata</taxon>
        <taxon>Euteleostomi</taxon>
        <taxon>Mammalia</taxon>
        <taxon>Eutheria</taxon>
        <taxon>Euarchontoglires</taxon>
        <taxon>Glires</taxon>
        <taxon>Rodentia</taxon>
        <taxon>Myomorpha</taxon>
        <taxon>Muroidea</taxon>
        <taxon>Cricetidae</taxon>
        <taxon>Cricetinae</taxon>
        <taxon>Cricetulus</taxon>
    </lineage>
</organism>
<dbReference type="InterPro" id="IPR001314">
    <property type="entry name" value="Peptidase_S1A"/>
</dbReference>
<dbReference type="PROSITE" id="PS00134">
    <property type="entry name" value="TRYPSIN_HIS"/>
    <property type="match status" value="1"/>
</dbReference>
<dbReference type="KEGG" id="cge:100751397"/>
<keyword evidence="9" id="KW-1185">Reference proteome</keyword>
<dbReference type="InterPro" id="IPR043504">
    <property type="entry name" value="Peptidase_S1_PA_chymotrypsin"/>
</dbReference>
<evidence type="ECO:0000256" key="2">
    <source>
        <dbReference type="ARBA" id="ARBA00022729"/>
    </source>
</evidence>
<dbReference type="InterPro" id="IPR033116">
    <property type="entry name" value="TRYPSIN_SER"/>
</dbReference>
<evidence type="ECO:0000256" key="4">
    <source>
        <dbReference type="ARBA" id="ARBA00022825"/>
    </source>
</evidence>
<dbReference type="RefSeq" id="XP_027240099.2">
    <property type="nucleotide sequence ID" value="XM_027384298.2"/>
</dbReference>
<evidence type="ECO:0000259" key="8">
    <source>
        <dbReference type="PROSITE" id="PS50240"/>
    </source>
</evidence>
<gene>
    <name evidence="10" type="primary">LOC100751397</name>
</gene>
<dbReference type="PROSITE" id="PS50240">
    <property type="entry name" value="TRYPSIN_DOM"/>
    <property type="match status" value="1"/>
</dbReference>
<evidence type="ECO:0000313" key="10">
    <source>
        <dbReference type="RefSeq" id="XP_027257247.2"/>
    </source>
</evidence>
<evidence type="ECO:0000256" key="5">
    <source>
        <dbReference type="ARBA" id="ARBA00023145"/>
    </source>
</evidence>
<evidence type="ECO:0000256" key="6">
    <source>
        <dbReference type="ARBA" id="ARBA00023157"/>
    </source>
</evidence>
<evidence type="ECO:0000256" key="7">
    <source>
        <dbReference type="RuleBase" id="RU363034"/>
    </source>
</evidence>
<dbReference type="PRINTS" id="PR00722">
    <property type="entry name" value="CHYMOTRYPSIN"/>
</dbReference>
<dbReference type="GO" id="GO:0043065">
    <property type="term" value="P:positive regulation of apoptotic process"/>
    <property type="evidence" value="ECO:0007669"/>
    <property type="project" value="TreeGrafter"/>
</dbReference>
<feature type="domain" description="Peptidase S1" evidence="8">
    <location>
        <begin position="65"/>
        <end position="291"/>
    </location>
</feature>
<keyword evidence="1 7" id="KW-0645">Protease</keyword>
<dbReference type="FunFam" id="2.40.10.10:FF:000014">
    <property type="entry name" value="Complement factor D"/>
    <property type="match status" value="1"/>
</dbReference>
<keyword evidence="4 7" id="KW-0720">Serine protease</keyword>
<proteinExistence type="predicted"/>
<dbReference type="GO" id="GO:0006508">
    <property type="term" value="P:proteolysis"/>
    <property type="evidence" value="ECO:0007669"/>
    <property type="project" value="UniProtKB-KW"/>
</dbReference>
<reference evidence="10" key="3">
    <citation type="submission" date="2025-08" db="UniProtKB">
        <authorList>
            <consortium name="RefSeq"/>
        </authorList>
    </citation>
    <scope>IDENTIFICATION</scope>
    <source>
        <strain evidence="10">17A/GY</strain>
        <tissue evidence="10">Liver</tissue>
    </source>
</reference>
<evidence type="ECO:0000256" key="1">
    <source>
        <dbReference type="ARBA" id="ARBA00022670"/>
    </source>
</evidence>
<dbReference type="OrthoDB" id="6755574at2759"/>
<protein>
    <submittedName>
        <fullName evidence="10">Granzyme A-like</fullName>
    </submittedName>
</protein>
<sequence>MATLSPKIEESCDYLPQYELLPLLPDVTITIGPSPELGQCTHHYTSKTISLSIDLLVFPESCKGIIGGNELPPHARRYMALIKGLGICAGALINENWVLTAAHCDLRGKPQIILGAHSVSQKEKLEQMFSIKRAISYPCYDPETFQGDLQLLQLDGKAAITKAVGILRLPKRGEDVKPHTKCHVAGWGSTKRDSCKVSNILREVNVTVIDRRVCNNPEHYDFKQLVDSSMLCAGGKQGEDDSCSGDSGSPLICNNVFRGVTSFGKCGDPKKPGVYILLTNKYLNWIQKTIAGAM</sequence>
<keyword evidence="3 7" id="KW-0378">Hydrolase</keyword>
<dbReference type="PROSITE" id="PS00135">
    <property type="entry name" value="TRYPSIN_SER"/>
    <property type="match status" value="1"/>
</dbReference>
<evidence type="ECO:0000313" key="9">
    <source>
        <dbReference type="Proteomes" id="UP001108280"/>
    </source>
</evidence>
<dbReference type="CDD" id="cd00190">
    <property type="entry name" value="Tryp_SPc"/>
    <property type="match status" value="1"/>
</dbReference>
<reference evidence="9" key="1">
    <citation type="journal article" date="2018" name="Biotechnol. Bioeng.">
        <title>A reference genome of the Chinese hamster based on a hybrid assembly strategy.</title>
        <authorList>
            <person name="Rupp O."/>
            <person name="MacDonald M.L."/>
            <person name="Li S."/>
            <person name="Dhiman H."/>
            <person name="Polson S."/>
            <person name="Griep S."/>
            <person name="Heffner K."/>
            <person name="Hernandez I."/>
            <person name="Brinkrolf K."/>
            <person name="Jadhav V."/>
            <person name="Samoudi M."/>
            <person name="Hao H."/>
            <person name="Kingham B."/>
            <person name="Goesmann A."/>
            <person name="Betenbaugh M.J."/>
            <person name="Lewis N.E."/>
            <person name="Borth N."/>
            <person name="Lee K.H."/>
        </authorList>
    </citation>
    <scope>NUCLEOTIDE SEQUENCE [LARGE SCALE GENOMIC DNA]</scope>
    <source>
        <strain evidence="9">17A/GY</strain>
    </source>
</reference>
<evidence type="ECO:0000256" key="3">
    <source>
        <dbReference type="ARBA" id="ARBA00022801"/>
    </source>
</evidence>
<dbReference type="AlphaFoldDB" id="A0A9J7FHX7"/>
<dbReference type="PANTHER" id="PTHR24271:SF72">
    <property type="entry name" value="GRANZYME A"/>
    <property type="match status" value="1"/>
</dbReference>
<keyword evidence="6" id="KW-1015">Disulfide bond</keyword>
<dbReference type="SUPFAM" id="SSF50494">
    <property type="entry name" value="Trypsin-like serine proteases"/>
    <property type="match status" value="1"/>
</dbReference>
<keyword evidence="5" id="KW-0865">Zymogen</keyword>
<dbReference type="InterPro" id="IPR001254">
    <property type="entry name" value="Trypsin_dom"/>
</dbReference>
<dbReference type="Pfam" id="PF00089">
    <property type="entry name" value="Trypsin"/>
    <property type="match status" value="1"/>
</dbReference>
<dbReference type="GeneID" id="100751397"/>
<name>A0A9J7FHX7_CRIGR</name>
<dbReference type="InterPro" id="IPR018114">
    <property type="entry name" value="TRYPSIN_HIS"/>
</dbReference>
<dbReference type="Proteomes" id="UP001108280">
    <property type="component" value="Chromosome 2"/>
</dbReference>
<dbReference type="Gene3D" id="2.40.10.10">
    <property type="entry name" value="Trypsin-like serine proteases"/>
    <property type="match status" value="2"/>
</dbReference>
<reference evidence="9" key="2">
    <citation type="journal article" date="2020" name="Biotechnol. Bioeng.">
        <title>Chromosome-scale scaffolds for the Chinese hamster reference genome assembly to facilitate the study of the CHO epigenome.</title>
        <authorList>
            <person name="Hilliard W."/>
            <person name="MacDonald M."/>
            <person name="Lee K.H."/>
        </authorList>
    </citation>
    <scope>NUCLEOTIDE SEQUENCE [LARGE SCALE GENOMIC DNA]</scope>
    <source>
        <strain evidence="9">17A/GY</strain>
    </source>
</reference>
<dbReference type="PANTHER" id="PTHR24271">
    <property type="entry name" value="KALLIKREIN-RELATED"/>
    <property type="match status" value="1"/>
</dbReference>
<dbReference type="RefSeq" id="XP_027257247.2">
    <property type="nucleotide sequence ID" value="XM_027401446.2"/>
</dbReference>